<dbReference type="Proteomes" id="UP000321409">
    <property type="component" value="Unassembled WGS sequence"/>
</dbReference>
<keyword evidence="2" id="KW-1185">Reference proteome</keyword>
<sequence>MPLRNYVHDIKIEDASGMESFPQLNINSYYDSESFELYLVFENAVTAANFVNRHKRLGNLTISFDDSIITNFTALYTNPTIDHPDFEKRTVHLTFIKRLK</sequence>
<evidence type="ECO:0000313" key="2">
    <source>
        <dbReference type="Proteomes" id="UP000321409"/>
    </source>
</evidence>
<reference evidence="1 2" key="1">
    <citation type="submission" date="2019-07" db="EMBL/GenBank/DDBJ databases">
        <title>Whole genome shotgun sequence of Lactobacillus diolivorans NBRC 107869.</title>
        <authorList>
            <person name="Hosoyama A."/>
            <person name="Uohara A."/>
            <person name="Ohji S."/>
            <person name="Ichikawa N."/>
        </authorList>
    </citation>
    <scope>NUCLEOTIDE SEQUENCE [LARGE SCALE GENOMIC DNA]</scope>
    <source>
        <strain evidence="1 2">NBRC 107869</strain>
    </source>
</reference>
<comment type="caution">
    <text evidence="1">The sequence shown here is derived from an EMBL/GenBank/DDBJ whole genome shotgun (WGS) entry which is preliminary data.</text>
</comment>
<organism evidence="1 2">
    <name type="scientific">Lentilactobacillus diolivorans</name>
    <dbReference type="NCBI Taxonomy" id="179838"/>
    <lineage>
        <taxon>Bacteria</taxon>
        <taxon>Bacillati</taxon>
        <taxon>Bacillota</taxon>
        <taxon>Bacilli</taxon>
        <taxon>Lactobacillales</taxon>
        <taxon>Lactobacillaceae</taxon>
        <taxon>Lentilactobacillus</taxon>
    </lineage>
</organism>
<evidence type="ECO:0000313" key="1">
    <source>
        <dbReference type="EMBL" id="GEP25364.1"/>
    </source>
</evidence>
<gene>
    <name evidence="1" type="ORF">LDI01_29570</name>
</gene>
<name>A0ABQ0XI50_9LACO</name>
<dbReference type="EMBL" id="BKAB01000116">
    <property type="protein sequence ID" value="GEP25364.1"/>
    <property type="molecule type" value="Genomic_DNA"/>
</dbReference>
<dbReference type="RefSeq" id="WP_057864900.1">
    <property type="nucleotide sequence ID" value="NZ_BKAB01000116.1"/>
</dbReference>
<accession>A0ABQ0XI50</accession>
<proteinExistence type="predicted"/>
<protein>
    <submittedName>
        <fullName evidence="1">Uncharacterized protein</fullName>
    </submittedName>
</protein>